<sequence length="233" mass="24014">MKLKHLTMLAGIMLPAVASAATINVDFGRTISTGNINNIATADILENTTDSIADLIDTTGASTGITVTVDPGTGNVGTYENTIGNAHNGPYASAVTTALGVSDADILGDGINVIFANSPTITLSNLDANFTYEVTIYNARGAGTTGSWNYDVTDASGSQDITDAEILDNDEVTTFSNLTADVNGEISLVLSKVGEARGGINFMQITSTPVPEPSSALLIGLAGGLSLLRRKRI</sequence>
<evidence type="ECO:0000313" key="3">
    <source>
        <dbReference type="Proteomes" id="UP000634206"/>
    </source>
</evidence>
<organism evidence="2 3">
    <name type="scientific">Oceaniferula flava</name>
    <dbReference type="NCBI Taxonomy" id="2800421"/>
    <lineage>
        <taxon>Bacteria</taxon>
        <taxon>Pseudomonadati</taxon>
        <taxon>Verrucomicrobiota</taxon>
        <taxon>Verrucomicrobiia</taxon>
        <taxon>Verrucomicrobiales</taxon>
        <taxon>Verrucomicrobiaceae</taxon>
        <taxon>Oceaniferula</taxon>
    </lineage>
</organism>
<protein>
    <submittedName>
        <fullName evidence="2">PEP-CTERM sorting domain-containing protein</fullName>
    </submittedName>
</protein>
<dbReference type="Proteomes" id="UP000634206">
    <property type="component" value="Unassembled WGS sequence"/>
</dbReference>
<comment type="caution">
    <text evidence="2">The sequence shown here is derived from an EMBL/GenBank/DDBJ whole genome shotgun (WGS) entry which is preliminary data.</text>
</comment>
<evidence type="ECO:0000313" key="2">
    <source>
        <dbReference type="EMBL" id="MBK1856413.1"/>
    </source>
</evidence>
<dbReference type="AlphaFoldDB" id="A0AAE2SDK5"/>
<accession>A0AAE2SDK5</accession>
<evidence type="ECO:0000256" key="1">
    <source>
        <dbReference type="SAM" id="SignalP"/>
    </source>
</evidence>
<dbReference type="NCBIfam" id="TIGR02595">
    <property type="entry name" value="PEP_CTERM"/>
    <property type="match status" value="1"/>
</dbReference>
<dbReference type="EMBL" id="JAENIG010000013">
    <property type="protein sequence ID" value="MBK1856413.1"/>
    <property type="molecule type" value="Genomic_DNA"/>
</dbReference>
<gene>
    <name evidence="2" type="ORF">JIN83_15680</name>
</gene>
<feature type="chain" id="PRO_5042182180" evidence="1">
    <location>
        <begin position="21"/>
        <end position="233"/>
    </location>
</feature>
<dbReference type="RefSeq" id="WP_309491034.1">
    <property type="nucleotide sequence ID" value="NZ_JAENIG010000013.1"/>
</dbReference>
<keyword evidence="1" id="KW-0732">Signal</keyword>
<reference evidence="2" key="1">
    <citation type="submission" date="2021-01" db="EMBL/GenBank/DDBJ databases">
        <title>Modified the classification status of verrucomicrobia.</title>
        <authorList>
            <person name="Feng X."/>
        </authorList>
    </citation>
    <scope>NUCLEOTIDE SEQUENCE</scope>
    <source>
        <strain evidence="2">5K15</strain>
    </source>
</reference>
<dbReference type="InterPro" id="IPR013424">
    <property type="entry name" value="Ice-binding_C"/>
</dbReference>
<proteinExistence type="predicted"/>
<feature type="signal peptide" evidence="1">
    <location>
        <begin position="1"/>
        <end position="20"/>
    </location>
</feature>
<name>A0AAE2SDK5_9BACT</name>
<keyword evidence="3" id="KW-1185">Reference proteome</keyword>